<name>A0A8I1MY28_THIA3</name>
<proteinExistence type="predicted"/>
<feature type="region of interest" description="Disordered" evidence="9">
    <location>
        <begin position="174"/>
        <end position="197"/>
    </location>
</feature>
<evidence type="ECO:0000256" key="4">
    <source>
        <dbReference type="ARBA" id="ARBA00022519"/>
    </source>
</evidence>
<evidence type="ECO:0000256" key="3">
    <source>
        <dbReference type="ARBA" id="ARBA00022475"/>
    </source>
</evidence>
<dbReference type="Pfam" id="PF11356">
    <property type="entry name" value="T2SSC"/>
    <property type="match status" value="1"/>
</dbReference>
<keyword evidence="8" id="KW-0472">Membrane</keyword>
<evidence type="ECO:0000256" key="5">
    <source>
        <dbReference type="ARBA" id="ARBA00022692"/>
    </source>
</evidence>
<evidence type="ECO:0000256" key="6">
    <source>
        <dbReference type="ARBA" id="ARBA00022927"/>
    </source>
</evidence>
<dbReference type="Proteomes" id="UP000664800">
    <property type="component" value="Unassembled WGS sequence"/>
</dbReference>
<dbReference type="EMBL" id="JAFKMR010000015">
    <property type="protein sequence ID" value="MBN8744092.1"/>
    <property type="molecule type" value="Genomic_DNA"/>
</dbReference>
<dbReference type="GO" id="GO:0015031">
    <property type="term" value="P:protein transport"/>
    <property type="evidence" value="ECO:0007669"/>
    <property type="project" value="UniProtKB-KW"/>
</dbReference>
<comment type="caution">
    <text evidence="11">The sequence shown here is derived from an EMBL/GenBank/DDBJ whole genome shotgun (WGS) entry which is preliminary data.</text>
</comment>
<evidence type="ECO:0000259" key="10">
    <source>
        <dbReference type="Pfam" id="PF11356"/>
    </source>
</evidence>
<evidence type="ECO:0000256" key="7">
    <source>
        <dbReference type="ARBA" id="ARBA00022989"/>
    </source>
</evidence>
<keyword evidence="7" id="KW-1133">Transmembrane helix</keyword>
<keyword evidence="3" id="KW-1003">Cell membrane</keyword>
<keyword evidence="2" id="KW-0813">Transport</keyword>
<reference evidence="11" key="1">
    <citation type="submission" date="2021-02" db="EMBL/GenBank/DDBJ databases">
        <title>Thiocyanate and organic carbon inputs drive convergent selection for specific autotrophic Afipia and Thiobacillus strains within complex microbiomes.</title>
        <authorList>
            <person name="Huddy R.J."/>
            <person name="Sachdeva R."/>
            <person name="Kadzinga F."/>
            <person name="Kantor R.S."/>
            <person name="Harrison S.T.L."/>
            <person name="Banfield J.F."/>
        </authorList>
    </citation>
    <scope>NUCLEOTIDE SEQUENCE</scope>
    <source>
        <strain evidence="11">SCN18_13_7_16_R3_B_64_19</strain>
    </source>
</reference>
<keyword evidence="4" id="KW-0997">Cell inner membrane</keyword>
<dbReference type="GO" id="GO:0005886">
    <property type="term" value="C:plasma membrane"/>
    <property type="evidence" value="ECO:0007669"/>
    <property type="project" value="UniProtKB-SubCell"/>
</dbReference>
<evidence type="ECO:0000256" key="2">
    <source>
        <dbReference type="ARBA" id="ARBA00022448"/>
    </source>
</evidence>
<keyword evidence="5" id="KW-0812">Transmembrane</keyword>
<evidence type="ECO:0000313" key="12">
    <source>
        <dbReference type="Proteomes" id="UP000664800"/>
    </source>
</evidence>
<gene>
    <name evidence="11" type="ORF">J0I24_07250</name>
</gene>
<dbReference type="PROSITE" id="PS51257">
    <property type="entry name" value="PROKAR_LIPOPROTEIN"/>
    <property type="match status" value="1"/>
</dbReference>
<evidence type="ECO:0000256" key="8">
    <source>
        <dbReference type="ARBA" id="ARBA00023136"/>
    </source>
</evidence>
<dbReference type="AlphaFoldDB" id="A0A8I1MY28"/>
<accession>A0A8I1MY28</accession>
<comment type="subcellular location">
    <subcellularLocation>
        <location evidence="1">Cell inner membrane</location>
    </subcellularLocation>
</comment>
<feature type="domain" description="Type II secretion system protein GspC N-terminal" evidence="10">
    <location>
        <begin position="26"/>
        <end position="150"/>
    </location>
</feature>
<dbReference type="RefSeq" id="WP_276729494.1">
    <property type="nucleotide sequence ID" value="NZ_JAFKMR010000015.1"/>
</dbReference>
<evidence type="ECO:0000256" key="9">
    <source>
        <dbReference type="SAM" id="MobiDB-lite"/>
    </source>
</evidence>
<feature type="compositionally biased region" description="Pro residues" evidence="9">
    <location>
        <begin position="174"/>
        <end position="183"/>
    </location>
</feature>
<dbReference type="InterPro" id="IPR024961">
    <property type="entry name" value="T2SS_GspC_N"/>
</dbReference>
<keyword evidence="6" id="KW-0653">Protein transport</keyword>
<sequence>MLRTSPSFPAPSGVSTRSSRRAAALLSVVLAFACAALAVTWMLRLVASPQTVPADAQLIGALSPEQAAQQAARLFGATPVGAASAPAAPSRFRLYGVIAGGDTGSALIGIDGQPPRAVGVGDAIAPGVILRATGYKMVWLERDGVREELKMDPQGAQVGTIGFPSVAPRLPQFTPPALAPPGIAPASIAPPTVDNER</sequence>
<dbReference type="Gene3D" id="2.30.30.830">
    <property type="match status" value="1"/>
</dbReference>
<evidence type="ECO:0000313" key="11">
    <source>
        <dbReference type="EMBL" id="MBN8744092.1"/>
    </source>
</evidence>
<organism evidence="11 12">
    <name type="scientific">Thiomonas arsenitoxydans (strain DSM 22701 / CIP 110005 / 3As)</name>
    <dbReference type="NCBI Taxonomy" id="426114"/>
    <lineage>
        <taxon>Bacteria</taxon>
        <taxon>Pseudomonadati</taxon>
        <taxon>Pseudomonadota</taxon>
        <taxon>Betaproteobacteria</taxon>
        <taxon>Burkholderiales</taxon>
        <taxon>Thiomonas</taxon>
    </lineage>
</organism>
<protein>
    <submittedName>
        <fullName evidence="11">General secretion pathway protein GspC</fullName>
    </submittedName>
</protein>
<evidence type="ECO:0000256" key="1">
    <source>
        <dbReference type="ARBA" id="ARBA00004533"/>
    </source>
</evidence>